<name>A0A8X7C5U2_9ARAC</name>
<keyword evidence="2" id="KW-1185">Reference proteome</keyword>
<proteinExistence type="predicted"/>
<comment type="caution">
    <text evidence="1">The sequence shown here is derived from an EMBL/GenBank/DDBJ whole genome shotgun (WGS) entry which is preliminary data.</text>
</comment>
<dbReference type="AlphaFoldDB" id="A0A8X7C5U2"/>
<evidence type="ECO:0000313" key="2">
    <source>
        <dbReference type="Proteomes" id="UP000886998"/>
    </source>
</evidence>
<accession>A0A8X7C5U2</accession>
<dbReference type="EMBL" id="BMAV01009981">
    <property type="protein sequence ID" value="GFY54662.1"/>
    <property type="molecule type" value="Genomic_DNA"/>
</dbReference>
<organism evidence="1 2">
    <name type="scientific">Trichonephila inaurata madagascariensis</name>
    <dbReference type="NCBI Taxonomy" id="2747483"/>
    <lineage>
        <taxon>Eukaryota</taxon>
        <taxon>Metazoa</taxon>
        <taxon>Ecdysozoa</taxon>
        <taxon>Arthropoda</taxon>
        <taxon>Chelicerata</taxon>
        <taxon>Arachnida</taxon>
        <taxon>Araneae</taxon>
        <taxon>Araneomorphae</taxon>
        <taxon>Entelegynae</taxon>
        <taxon>Araneoidea</taxon>
        <taxon>Nephilidae</taxon>
        <taxon>Trichonephila</taxon>
        <taxon>Trichonephila inaurata</taxon>
    </lineage>
</organism>
<evidence type="ECO:0000313" key="1">
    <source>
        <dbReference type="EMBL" id="GFY54662.1"/>
    </source>
</evidence>
<sequence length="95" mass="10845">MFALGPSGPTCCPMTGRFIAHSIEDASHPPCRSRSLFQLVDGMQNDKNPCIEWLATFFRCMGYTWMRVWIAMTNEKVAVRCHICHGIIDFEGQFE</sequence>
<gene>
    <name evidence="1" type="ORF">TNIN_146421</name>
</gene>
<dbReference type="Proteomes" id="UP000886998">
    <property type="component" value="Unassembled WGS sequence"/>
</dbReference>
<protein>
    <submittedName>
        <fullName evidence="1">Uncharacterized protein</fullName>
    </submittedName>
</protein>
<reference evidence="1" key="1">
    <citation type="submission" date="2020-08" db="EMBL/GenBank/DDBJ databases">
        <title>Multicomponent nature underlies the extraordinary mechanical properties of spider dragline silk.</title>
        <authorList>
            <person name="Kono N."/>
            <person name="Nakamura H."/>
            <person name="Mori M."/>
            <person name="Yoshida Y."/>
            <person name="Ohtoshi R."/>
            <person name="Malay A.D."/>
            <person name="Moran D.A.P."/>
            <person name="Tomita M."/>
            <person name="Numata K."/>
            <person name="Arakawa K."/>
        </authorList>
    </citation>
    <scope>NUCLEOTIDE SEQUENCE</scope>
</reference>